<sequence>MVSITESLRLNDLATGTRTSTINEPSVAHSTRAILVTGNWYASWSPDAGRTWQHLDPFTLFPATGAGFCCDQLVLYVPKVRLWIWLLQYSENSSGENIVRLAVSRTGGLGPWQWWDLRPTDLSSSWSGQWFDYPDLAVSDDHLWVSLNLFAGNRWTRAVVVRYPLAQLSRAQPVDRRHWSTTSVGSLRFTAGAESTMWFAGTVAHRRQLRLHRWDDADDDVTSWDVPVTAWNDRDYTSACPDGTNWLLRQDDRITGAWRAGGQLGFLWAAGRAAGRPHPFIRGVVLDEESLELVHEPDLWSEQGAWAYPASAPHRRGAVGLAAVFGGPTAFPTFTVGTWDETAAQWRTTPVAASTHSPPDQSWGDYLTVRRHIRRSTSWIASGFSLQGGSSRRHIEPEVVTFRA</sequence>
<reference evidence="1" key="1">
    <citation type="submission" date="2022-06" db="EMBL/GenBank/DDBJ databases">
        <title>Ornithinimicrobium JY.X270.</title>
        <authorList>
            <person name="Huang Y."/>
        </authorList>
    </citation>
    <scope>NUCLEOTIDE SEQUENCE</scope>
    <source>
        <strain evidence="1">JY.X270</strain>
    </source>
</reference>
<proteinExistence type="predicted"/>
<dbReference type="Proteomes" id="UP001056535">
    <property type="component" value="Chromosome"/>
</dbReference>
<dbReference type="RefSeq" id="WP_252619957.1">
    <property type="nucleotide sequence ID" value="NZ_CP099490.1"/>
</dbReference>
<keyword evidence="2" id="KW-1185">Reference proteome</keyword>
<protein>
    <submittedName>
        <fullName evidence="1">Uncharacterized protein</fullName>
    </submittedName>
</protein>
<evidence type="ECO:0000313" key="2">
    <source>
        <dbReference type="Proteomes" id="UP001056535"/>
    </source>
</evidence>
<organism evidence="1 2">
    <name type="scientific">Ornithinimicrobium cryptoxanthini</name>
    <dbReference type="NCBI Taxonomy" id="2934161"/>
    <lineage>
        <taxon>Bacteria</taxon>
        <taxon>Bacillati</taxon>
        <taxon>Actinomycetota</taxon>
        <taxon>Actinomycetes</taxon>
        <taxon>Micrococcales</taxon>
        <taxon>Ornithinimicrobiaceae</taxon>
        <taxon>Ornithinimicrobium</taxon>
    </lineage>
</organism>
<dbReference type="EMBL" id="CP099490">
    <property type="protein sequence ID" value="USQ75531.1"/>
    <property type="molecule type" value="Genomic_DNA"/>
</dbReference>
<name>A0ABY4YG80_9MICO</name>
<accession>A0ABY4YG80</accession>
<evidence type="ECO:0000313" key="1">
    <source>
        <dbReference type="EMBL" id="USQ75531.1"/>
    </source>
</evidence>
<gene>
    <name evidence="1" type="ORF">NF557_13040</name>
</gene>